<dbReference type="GO" id="GO:0032153">
    <property type="term" value="C:cell division site"/>
    <property type="evidence" value="ECO:0007669"/>
    <property type="project" value="TreeGrafter"/>
</dbReference>
<dbReference type="GO" id="GO:0005886">
    <property type="term" value="C:plasma membrane"/>
    <property type="evidence" value="ECO:0007669"/>
    <property type="project" value="UniProtKB-SubCell"/>
</dbReference>
<evidence type="ECO:0000256" key="6">
    <source>
        <dbReference type="ARBA" id="ARBA00023136"/>
    </source>
</evidence>
<evidence type="ECO:0000256" key="5">
    <source>
        <dbReference type="ARBA" id="ARBA00022989"/>
    </source>
</evidence>
<dbReference type="NCBIfam" id="TIGR02209">
    <property type="entry name" value="ftsL_broad"/>
    <property type="match status" value="1"/>
</dbReference>
<keyword evidence="2" id="KW-1003">Cell membrane</keyword>
<evidence type="ECO:0000256" key="3">
    <source>
        <dbReference type="ARBA" id="ARBA00022618"/>
    </source>
</evidence>
<keyword evidence="5" id="KW-1133">Transmembrane helix</keyword>
<dbReference type="PANTHER" id="PTHR37479">
    <property type="entry name" value="CELL DIVISION PROTEIN FTSL"/>
    <property type="match status" value="1"/>
</dbReference>
<evidence type="ECO:0000256" key="4">
    <source>
        <dbReference type="ARBA" id="ARBA00022692"/>
    </source>
</evidence>
<evidence type="ECO:0000256" key="1">
    <source>
        <dbReference type="ARBA" id="ARBA00004401"/>
    </source>
</evidence>
<name>T0Y6P6_9ZZZZ</name>
<accession>T0Y6P6</accession>
<evidence type="ECO:0000256" key="7">
    <source>
        <dbReference type="ARBA" id="ARBA00023306"/>
    </source>
</evidence>
<keyword evidence="6" id="KW-0472">Membrane</keyword>
<dbReference type="GO" id="GO:0043093">
    <property type="term" value="P:FtsZ-dependent cytokinesis"/>
    <property type="evidence" value="ECO:0007669"/>
    <property type="project" value="TreeGrafter"/>
</dbReference>
<feature type="non-terminal residue" evidence="8">
    <location>
        <position position="1"/>
    </location>
</feature>
<keyword evidence="4" id="KW-0812">Transmembrane</keyword>
<dbReference type="AlphaFoldDB" id="T0Y6P6"/>
<dbReference type="EMBL" id="AUZZ01010141">
    <property type="protein sequence ID" value="EQD30801.1"/>
    <property type="molecule type" value="Genomic_DNA"/>
</dbReference>
<dbReference type="InterPro" id="IPR011922">
    <property type="entry name" value="Cell_div_FtsL"/>
</dbReference>
<sequence length="88" mass="9901">TASAVLVGVLWTAVLISATAAVYCKYRARQLFIELEQLSRQRDNLDIQWGQLQIEQSAWSTHALIESVAGKKLHMRMPAPKDIVIVRP</sequence>
<keyword evidence="3 8" id="KW-0132">Cell division</keyword>
<gene>
    <name evidence="8" type="ORF">B2A_13988</name>
</gene>
<keyword evidence="7" id="KW-0131">Cell cycle</keyword>
<comment type="caution">
    <text evidence="8">The sequence shown here is derived from an EMBL/GenBank/DDBJ whole genome shotgun (WGS) entry which is preliminary data.</text>
</comment>
<evidence type="ECO:0000313" key="8">
    <source>
        <dbReference type="EMBL" id="EQD30801.1"/>
    </source>
</evidence>
<protein>
    <submittedName>
        <fullName evidence="8">Cell division protein FtsL</fullName>
    </submittedName>
</protein>
<dbReference type="HAMAP" id="MF_00910">
    <property type="entry name" value="FtsL"/>
    <property type="match status" value="1"/>
</dbReference>
<comment type="subcellular location">
    <subcellularLocation>
        <location evidence="1">Cell membrane</location>
        <topology evidence="1">Single-pass type II membrane protein</topology>
    </subcellularLocation>
</comment>
<dbReference type="PANTHER" id="PTHR37479:SF1">
    <property type="entry name" value="CELL DIVISION PROTEIN FTSL"/>
    <property type="match status" value="1"/>
</dbReference>
<proteinExistence type="inferred from homology"/>
<evidence type="ECO:0000256" key="2">
    <source>
        <dbReference type="ARBA" id="ARBA00022475"/>
    </source>
</evidence>
<reference evidence="8" key="2">
    <citation type="journal article" date="2014" name="ISME J.">
        <title>Microbial stratification in low pH oxic and suboxic macroscopic growths along an acid mine drainage.</title>
        <authorList>
            <person name="Mendez-Garcia C."/>
            <person name="Mesa V."/>
            <person name="Sprenger R.R."/>
            <person name="Richter M."/>
            <person name="Diez M.S."/>
            <person name="Solano J."/>
            <person name="Bargiela R."/>
            <person name="Golyshina O.V."/>
            <person name="Manteca A."/>
            <person name="Ramos J.L."/>
            <person name="Gallego J.R."/>
            <person name="Llorente I."/>
            <person name="Martins Dos Santos V.A."/>
            <person name="Jensen O.N."/>
            <person name="Pelaez A.I."/>
            <person name="Sanchez J."/>
            <person name="Ferrer M."/>
        </authorList>
    </citation>
    <scope>NUCLEOTIDE SEQUENCE</scope>
</reference>
<dbReference type="Pfam" id="PF04999">
    <property type="entry name" value="FtsL"/>
    <property type="match status" value="1"/>
</dbReference>
<organism evidence="8">
    <name type="scientific">mine drainage metagenome</name>
    <dbReference type="NCBI Taxonomy" id="410659"/>
    <lineage>
        <taxon>unclassified sequences</taxon>
        <taxon>metagenomes</taxon>
        <taxon>ecological metagenomes</taxon>
    </lineage>
</organism>
<reference evidence="8" key="1">
    <citation type="submission" date="2013-08" db="EMBL/GenBank/DDBJ databases">
        <authorList>
            <person name="Mendez C."/>
            <person name="Richter M."/>
            <person name="Ferrer M."/>
            <person name="Sanchez J."/>
        </authorList>
    </citation>
    <scope>NUCLEOTIDE SEQUENCE</scope>
</reference>